<protein>
    <submittedName>
        <fullName evidence="2">Tetraspanin</fullName>
    </submittedName>
</protein>
<sequence>MAISCSTVCLRISLVVYSIITIFVSIVGTAIQERIKRLETSGPDGFEKVMDKMQEEGCAQALDDALKSYTWAIGISVVLLCLIEIVAVVSAFRLARKQREAA</sequence>
<name>A0A5K3FHS7_MESCO</name>
<keyword evidence="1" id="KW-0812">Transmembrane</keyword>
<organism evidence="2">
    <name type="scientific">Mesocestoides corti</name>
    <name type="common">Flatworm</name>
    <dbReference type="NCBI Taxonomy" id="53468"/>
    <lineage>
        <taxon>Eukaryota</taxon>
        <taxon>Metazoa</taxon>
        <taxon>Spiralia</taxon>
        <taxon>Lophotrochozoa</taxon>
        <taxon>Platyhelminthes</taxon>
        <taxon>Cestoda</taxon>
        <taxon>Eucestoda</taxon>
        <taxon>Cyclophyllidea</taxon>
        <taxon>Mesocestoididae</taxon>
        <taxon>Mesocestoides</taxon>
    </lineage>
</organism>
<evidence type="ECO:0000313" key="2">
    <source>
        <dbReference type="WBParaSite" id="MCU_008517-RA"/>
    </source>
</evidence>
<evidence type="ECO:0000256" key="1">
    <source>
        <dbReference type="SAM" id="Phobius"/>
    </source>
</evidence>
<reference evidence="2" key="1">
    <citation type="submission" date="2019-11" db="UniProtKB">
        <authorList>
            <consortium name="WormBaseParasite"/>
        </authorList>
    </citation>
    <scope>IDENTIFICATION</scope>
</reference>
<keyword evidence="1" id="KW-1133">Transmembrane helix</keyword>
<keyword evidence="1" id="KW-0472">Membrane</keyword>
<feature type="transmembrane region" description="Helical" evidence="1">
    <location>
        <begin position="12"/>
        <end position="31"/>
    </location>
</feature>
<accession>A0A5K3FHS7</accession>
<feature type="transmembrane region" description="Helical" evidence="1">
    <location>
        <begin position="69"/>
        <end position="92"/>
    </location>
</feature>
<proteinExistence type="predicted"/>
<dbReference type="WBParaSite" id="MCU_008517-RA">
    <property type="protein sequence ID" value="MCU_008517-RA"/>
    <property type="gene ID" value="MCU_008517"/>
</dbReference>
<dbReference type="AlphaFoldDB" id="A0A5K3FHS7"/>